<sequence length="112" mass="12813">MTEASKKFLKYTLIGFASGLTVGATAAFSWHFKEKQLPESLLDEIKSLFLKEGPIEGSWIEATPRTITWRGDRHLAYFGGITREENQRLVQYQFIFDAKTKELLDLKKEALA</sequence>
<keyword evidence="1" id="KW-0472">Membrane</keyword>
<evidence type="ECO:0000313" key="3">
    <source>
        <dbReference type="Proteomes" id="UP001596310"/>
    </source>
</evidence>
<proteinExistence type="predicted"/>
<dbReference type="Proteomes" id="UP001596310">
    <property type="component" value="Unassembled WGS sequence"/>
</dbReference>
<gene>
    <name evidence="2" type="ORF">ACFQHW_06685</name>
</gene>
<evidence type="ECO:0000313" key="2">
    <source>
        <dbReference type="EMBL" id="MFC6315261.1"/>
    </source>
</evidence>
<keyword evidence="1" id="KW-0812">Transmembrane</keyword>
<comment type="caution">
    <text evidence="2">The sequence shown here is derived from an EMBL/GenBank/DDBJ whole genome shotgun (WGS) entry which is preliminary data.</text>
</comment>
<evidence type="ECO:0000256" key="1">
    <source>
        <dbReference type="SAM" id="Phobius"/>
    </source>
</evidence>
<feature type="transmembrane region" description="Helical" evidence="1">
    <location>
        <begin position="12"/>
        <end position="32"/>
    </location>
</feature>
<keyword evidence="1" id="KW-1133">Transmembrane helix</keyword>
<evidence type="ECO:0008006" key="4">
    <source>
        <dbReference type="Google" id="ProtNLM"/>
    </source>
</evidence>
<dbReference type="RefSeq" id="WP_125598003.1">
    <property type="nucleotide sequence ID" value="NZ_JBHSSM010000016.1"/>
</dbReference>
<dbReference type="EMBL" id="JBHSSM010000016">
    <property type="protein sequence ID" value="MFC6315261.1"/>
    <property type="molecule type" value="Genomic_DNA"/>
</dbReference>
<name>A0ABW1UPY0_9LACO</name>
<organism evidence="2 3">
    <name type="scientific">Lapidilactobacillus achengensis</name>
    <dbReference type="NCBI Taxonomy" id="2486000"/>
    <lineage>
        <taxon>Bacteria</taxon>
        <taxon>Bacillati</taxon>
        <taxon>Bacillota</taxon>
        <taxon>Bacilli</taxon>
        <taxon>Lactobacillales</taxon>
        <taxon>Lactobacillaceae</taxon>
        <taxon>Lapidilactobacillus</taxon>
    </lineage>
</organism>
<keyword evidence="3" id="KW-1185">Reference proteome</keyword>
<reference evidence="3" key="1">
    <citation type="journal article" date="2019" name="Int. J. Syst. Evol. Microbiol.">
        <title>The Global Catalogue of Microorganisms (GCM) 10K type strain sequencing project: providing services to taxonomists for standard genome sequencing and annotation.</title>
        <authorList>
            <consortium name="The Broad Institute Genomics Platform"/>
            <consortium name="The Broad Institute Genome Sequencing Center for Infectious Disease"/>
            <person name="Wu L."/>
            <person name="Ma J."/>
        </authorList>
    </citation>
    <scope>NUCLEOTIDE SEQUENCE [LARGE SCALE GENOMIC DNA]</scope>
    <source>
        <strain evidence="3">CCM 8897</strain>
    </source>
</reference>
<accession>A0ABW1UPY0</accession>
<protein>
    <recommendedName>
        <fullName evidence="4">Small secreted protein</fullName>
    </recommendedName>
</protein>